<dbReference type="AlphaFoldDB" id="A0A087MJW6"/>
<reference evidence="3" key="1">
    <citation type="submission" date="2013-08" db="EMBL/GenBank/DDBJ databases">
        <title>Genome sequencing of Arenimonas donghaensis.</title>
        <authorList>
            <person name="Chen F."/>
            <person name="Wang G."/>
        </authorList>
    </citation>
    <scope>NUCLEOTIDE SEQUENCE [LARGE SCALE GENOMIC DNA]</scope>
    <source>
        <strain evidence="3">HO3-R19</strain>
    </source>
</reference>
<keyword evidence="1" id="KW-0472">Membrane</keyword>
<keyword evidence="3" id="KW-1185">Reference proteome</keyword>
<dbReference type="OrthoDB" id="5966735at2"/>
<protein>
    <submittedName>
        <fullName evidence="2">Uncharacterized protein</fullName>
    </submittedName>
</protein>
<organism evidence="2 3">
    <name type="scientific">Arenimonas donghaensis DSM 18148 = HO3-R19</name>
    <dbReference type="NCBI Taxonomy" id="1121014"/>
    <lineage>
        <taxon>Bacteria</taxon>
        <taxon>Pseudomonadati</taxon>
        <taxon>Pseudomonadota</taxon>
        <taxon>Gammaproteobacteria</taxon>
        <taxon>Lysobacterales</taxon>
        <taxon>Lysobacteraceae</taxon>
        <taxon>Arenimonas</taxon>
    </lineage>
</organism>
<evidence type="ECO:0000313" key="3">
    <source>
        <dbReference type="Proteomes" id="UP000029085"/>
    </source>
</evidence>
<feature type="transmembrane region" description="Helical" evidence="1">
    <location>
        <begin position="77"/>
        <end position="105"/>
    </location>
</feature>
<keyword evidence="1" id="KW-1133">Transmembrane helix</keyword>
<feature type="transmembrane region" description="Helical" evidence="1">
    <location>
        <begin position="12"/>
        <end position="35"/>
    </location>
</feature>
<proteinExistence type="predicted"/>
<evidence type="ECO:0000256" key="1">
    <source>
        <dbReference type="SAM" id="Phobius"/>
    </source>
</evidence>
<reference evidence="2 3" key="2">
    <citation type="journal article" date="2015" name="Stand. Genomic Sci.">
        <title>High quality draft genomic sequence of Arenimonas donghaensis DSM 18148(T).</title>
        <authorList>
            <person name="Chen F."/>
            <person name="Wang H."/>
            <person name="Cao Y."/>
            <person name="Li X."/>
            <person name="Wang G."/>
        </authorList>
    </citation>
    <scope>NUCLEOTIDE SEQUENCE [LARGE SCALE GENOMIC DNA]</scope>
    <source>
        <strain evidence="2 3">HO3-R19</strain>
    </source>
</reference>
<name>A0A087MJW6_9GAMM</name>
<sequence length="144" mass="15348">MSLTQRSRTTLALAIDWLLPTLAWIAGVLGMVALWTAVSLALRSPSGWLALVAAVDLALLLRLAAMPPGRWRAVAAVAGTALAIVLGYWFHAAITMGLMLGLQPVESALRLGPVLAGELIRQATSYWDLAWAAIALPLAWKLAR</sequence>
<keyword evidence="1" id="KW-0812">Transmembrane</keyword>
<evidence type="ECO:0000313" key="2">
    <source>
        <dbReference type="EMBL" id="KFL37169.1"/>
    </source>
</evidence>
<dbReference type="RefSeq" id="WP_051924363.1">
    <property type="nucleotide sequence ID" value="NZ_AVCJ01000006.1"/>
</dbReference>
<comment type="caution">
    <text evidence="2">The sequence shown here is derived from an EMBL/GenBank/DDBJ whole genome shotgun (WGS) entry which is preliminary data.</text>
</comment>
<accession>A0A087MJW6</accession>
<dbReference type="EMBL" id="AVCJ01000006">
    <property type="protein sequence ID" value="KFL37169.1"/>
    <property type="molecule type" value="Genomic_DNA"/>
</dbReference>
<dbReference type="PATRIC" id="fig|1121014.3.peg.916"/>
<feature type="transmembrane region" description="Helical" evidence="1">
    <location>
        <begin position="47"/>
        <end position="65"/>
    </location>
</feature>
<dbReference type="Proteomes" id="UP000029085">
    <property type="component" value="Unassembled WGS sequence"/>
</dbReference>
<gene>
    <name evidence="2" type="ORF">N788_10810</name>
</gene>